<accession>A0A383UW92</accession>
<gene>
    <name evidence="1" type="ORF">BLGHR1_15410</name>
</gene>
<dbReference type="VEuPathDB" id="FungiDB:BLGHR1_15410"/>
<organism evidence="1 2">
    <name type="scientific">Blumeria hordei</name>
    <name type="common">Barley powdery mildew</name>
    <name type="synonym">Blumeria graminis f. sp. hordei</name>
    <dbReference type="NCBI Taxonomy" id="2867405"/>
    <lineage>
        <taxon>Eukaryota</taxon>
        <taxon>Fungi</taxon>
        <taxon>Dikarya</taxon>
        <taxon>Ascomycota</taxon>
        <taxon>Pezizomycotina</taxon>
        <taxon>Leotiomycetes</taxon>
        <taxon>Erysiphales</taxon>
        <taxon>Erysiphaceae</taxon>
        <taxon>Blumeria</taxon>
    </lineage>
</organism>
<dbReference type="AlphaFoldDB" id="A0A383UW92"/>
<name>A0A383UW92_BLUHO</name>
<sequence>MGVCLPRLFTRSRSNNYISWLPAISRINLWIILFQHSYQGAQLDINLFRGNDVPNRILFDNRQQLANLSDAAKSRNFQKYALCVCISFNTQIFIIGVDTNFSHYSVHKPLIPDKFFNIRPELGMTMTKFFTKSAGKYVRAYYSSKVSVQNITANIISAHDDITDVCDINFGVTEKYLARCLTPFQSLSMGGNSYAGIPLKSPMKNKICSTLGIFSLNF</sequence>
<dbReference type="EMBL" id="UNSH01000067">
    <property type="protein sequence ID" value="SZF04613.1"/>
    <property type="molecule type" value="Genomic_DNA"/>
</dbReference>
<evidence type="ECO:0000313" key="2">
    <source>
        <dbReference type="Proteomes" id="UP000275772"/>
    </source>
</evidence>
<proteinExistence type="predicted"/>
<dbReference type="Proteomes" id="UP000275772">
    <property type="component" value="Unassembled WGS sequence"/>
</dbReference>
<reference evidence="1 2" key="1">
    <citation type="submission" date="2017-11" db="EMBL/GenBank/DDBJ databases">
        <authorList>
            <person name="Kracher B."/>
        </authorList>
    </citation>
    <scope>NUCLEOTIDE SEQUENCE [LARGE SCALE GENOMIC DNA]</scope>
    <source>
        <strain evidence="1 2">RACE1</strain>
    </source>
</reference>
<protein>
    <submittedName>
        <fullName evidence="1">Uncharacterized protein</fullName>
    </submittedName>
</protein>
<evidence type="ECO:0000313" key="1">
    <source>
        <dbReference type="EMBL" id="SZF04613.1"/>
    </source>
</evidence>